<feature type="non-terminal residue" evidence="2">
    <location>
        <position position="50"/>
    </location>
</feature>
<sequence length="50" mass="5749">MKRATEKRSNSQGKKKKFEGATSSFKKNEQRKLKIKQEVVTSESDETDSD</sequence>
<dbReference type="EMBL" id="LXQA010202170">
    <property type="protein sequence ID" value="MCI33187.1"/>
    <property type="molecule type" value="Genomic_DNA"/>
</dbReference>
<evidence type="ECO:0000313" key="2">
    <source>
        <dbReference type="EMBL" id="MCI33187.1"/>
    </source>
</evidence>
<organism evidence="2 3">
    <name type="scientific">Trifolium medium</name>
    <dbReference type="NCBI Taxonomy" id="97028"/>
    <lineage>
        <taxon>Eukaryota</taxon>
        <taxon>Viridiplantae</taxon>
        <taxon>Streptophyta</taxon>
        <taxon>Embryophyta</taxon>
        <taxon>Tracheophyta</taxon>
        <taxon>Spermatophyta</taxon>
        <taxon>Magnoliopsida</taxon>
        <taxon>eudicotyledons</taxon>
        <taxon>Gunneridae</taxon>
        <taxon>Pentapetalae</taxon>
        <taxon>rosids</taxon>
        <taxon>fabids</taxon>
        <taxon>Fabales</taxon>
        <taxon>Fabaceae</taxon>
        <taxon>Papilionoideae</taxon>
        <taxon>50 kb inversion clade</taxon>
        <taxon>NPAAA clade</taxon>
        <taxon>Hologalegina</taxon>
        <taxon>IRL clade</taxon>
        <taxon>Trifolieae</taxon>
        <taxon>Trifolium</taxon>
    </lineage>
</organism>
<evidence type="ECO:0000313" key="3">
    <source>
        <dbReference type="Proteomes" id="UP000265520"/>
    </source>
</evidence>
<feature type="region of interest" description="Disordered" evidence="1">
    <location>
        <begin position="1"/>
        <end position="50"/>
    </location>
</feature>
<evidence type="ECO:0000256" key="1">
    <source>
        <dbReference type="SAM" id="MobiDB-lite"/>
    </source>
</evidence>
<keyword evidence="3" id="KW-1185">Reference proteome</keyword>
<dbReference type="Proteomes" id="UP000265520">
    <property type="component" value="Unassembled WGS sequence"/>
</dbReference>
<accession>A0A392RAG2</accession>
<name>A0A392RAG2_9FABA</name>
<protein>
    <submittedName>
        <fullName evidence="2">Uncharacterized protein</fullName>
    </submittedName>
</protein>
<reference evidence="2 3" key="1">
    <citation type="journal article" date="2018" name="Front. Plant Sci.">
        <title>Red Clover (Trifolium pratense) and Zigzag Clover (T. medium) - A Picture of Genomic Similarities and Differences.</title>
        <authorList>
            <person name="Dluhosova J."/>
            <person name="Istvanek J."/>
            <person name="Nedelnik J."/>
            <person name="Repkova J."/>
        </authorList>
    </citation>
    <scope>NUCLEOTIDE SEQUENCE [LARGE SCALE GENOMIC DNA]</scope>
    <source>
        <strain evidence="3">cv. 10/8</strain>
        <tissue evidence="2">Leaf</tissue>
    </source>
</reference>
<feature type="compositionally biased region" description="Basic and acidic residues" evidence="1">
    <location>
        <begin position="26"/>
        <end position="37"/>
    </location>
</feature>
<comment type="caution">
    <text evidence="2">The sequence shown here is derived from an EMBL/GenBank/DDBJ whole genome shotgun (WGS) entry which is preliminary data.</text>
</comment>
<dbReference type="AlphaFoldDB" id="A0A392RAG2"/>
<proteinExistence type="predicted"/>